<dbReference type="GO" id="GO:0006508">
    <property type="term" value="P:proteolysis"/>
    <property type="evidence" value="ECO:0007669"/>
    <property type="project" value="UniProtKB-KW"/>
</dbReference>
<evidence type="ECO:0000256" key="1">
    <source>
        <dbReference type="ARBA" id="ARBA00001947"/>
    </source>
</evidence>
<sequence length="403" mass="44739">MEDQPLLFERIELAVRRIFFIEDTTYGDERKGYVIKYHGRILLPDTAEAYDRLAEAVAPLGLTPLFRYENNRQTVILVTSRQAPRSSNPRTNLIFFILTLVSVWFTGGMLSLKEMPGNAVEFIWAMISGGWPFAISLLAILSAHEFGHYLVGRRHGAAVSLPYFLPLPFPLSPFGTLGAFINMKELPKNRRVLMDIGIAGPLAGLIVAIPVVLIGLSLSELSPLPAAPLGSGLGQTQLEGNSILYLLLKFVVFGQFLPAPADYSGLSPLLFWVRYFFTGQPLPYGGMDVLLHPVAWAGWGGILITSLNLIPAGQLDGGHLLYVLFGRERARRIYPLVLLALGLLGFVWAGWWLWAVLIFLFGRVYAEPLDQITELDARRKRLGLLTLIVFVLVFTPVPLVLMP</sequence>
<feature type="transmembrane region" description="Helical" evidence="10">
    <location>
        <begin position="289"/>
        <end position="313"/>
    </location>
</feature>
<dbReference type="CDD" id="cd06160">
    <property type="entry name" value="S2P-M50_like_2"/>
    <property type="match status" value="1"/>
</dbReference>
<evidence type="ECO:0000256" key="2">
    <source>
        <dbReference type="ARBA" id="ARBA00004141"/>
    </source>
</evidence>
<evidence type="ECO:0000256" key="5">
    <source>
        <dbReference type="ARBA" id="ARBA00022692"/>
    </source>
</evidence>
<feature type="transmembrane region" description="Helical" evidence="10">
    <location>
        <begin position="382"/>
        <end position="401"/>
    </location>
</feature>
<organism evidence="12">
    <name type="scientific">Bellilinea caldifistulae</name>
    <dbReference type="NCBI Taxonomy" id="360411"/>
    <lineage>
        <taxon>Bacteria</taxon>
        <taxon>Bacillati</taxon>
        <taxon>Chloroflexota</taxon>
        <taxon>Anaerolineae</taxon>
        <taxon>Anaerolineales</taxon>
        <taxon>Anaerolineaceae</taxon>
        <taxon>Bellilinea</taxon>
    </lineage>
</organism>
<feature type="transmembrane region" description="Helical" evidence="10">
    <location>
        <begin position="163"/>
        <end position="181"/>
    </location>
</feature>
<feature type="transmembrane region" description="Helical" evidence="10">
    <location>
        <begin position="93"/>
        <end position="110"/>
    </location>
</feature>
<name>A0A7C4L0Y6_9CHLR</name>
<evidence type="ECO:0000256" key="8">
    <source>
        <dbReference type="ARBA" id="ARBA00022989"/>
    </source>
</evidence>
<dbReference type="PANTHER" id="PTHR31412:SF0">
    <property type="entry name" value="ZINC METALLOPROTEASE EGY1, CHLOROPLASTIC-RELATED"/>
    <property type="match status" value="1"/>
</dbReference>
<evidence type="ECO:0000256" key="9">
    <source>
        <dbReference type="ARBA" id="ARBA00023136"/>
    </source>
</evidence>
<keyword evidence="6" id="KW-0378">Hydrolase</keyword>
<evidence type="ECO:0000256" key="7">
    <source>
        <dbReference type="ARBA" id="ARBA00022946"/>
    </source>
</evidence>
<dbReference type="AlphaFoldDB" id="A0A7C4L0Y6"/>
<dbReference type="GO" id="GO:0008233">
    <property type="term" value="F:peptidase activity"/>
    <property type="evidence" value="ECO:0007669"/>
    <property type="project" value="UniProtKB-KW"/>
</dbReference>
<feature type="transmembrane region" description="Helical" evidence="10">
    <location>
        <begin position="122"/>
        <end position="143"/>
    </location>
</feature>
<comment type="subcellular location">
    <subcellularLocation>
        <location evidence="2">Membrane</location>
        <topology evidence="2">Multi-pass membrane protein</topology>
    </subcellularLocation>
</comment>
<evidence type="ECO:0000259" key="11">
    <source>
        <dbReference type="Pfam" id="PF02163"/>
    </source>
</evidence>
<dbReference type="PANTHER" id="PTHR31412">
    <property type="entry name" value="ZINC METALLOPROTEASE EGY1"/>
    <property type="match status" value="1"/>
</dbReference>
<proteinExistence type="inferred from homology"/>
<evidence type="ECO:0000256" key="10">
    <source>
        <dbReference type="SAM" id="Phobius"/>
    </source>
</evidence>
<keyword evidence="8 10" id="KW-1133">Transmembrane helix</keyword>
<feature type="domain" description="Peptidase M50" evidence="11">
    <location>
        <begin position="133"/>
        <end position="329"/>
    </location>
</feature>
<evidence type="ECO:0000256" key="3">
    <source>
        <dbReference type="ARBA" id="ARBA00007931"/>
    </source>
</evidence>
<comment type="caution">
    <text evidence="12">The sequence shown here is derived from an EMBL/GenBank/DDBJ whole genome shotgun (WGS) entry which is preliminary data.</text>
</comment>
<evidence type="ECO:0000256" key="4">
    <source>
        <dbReference type="ARBA" id="ARBA00022670"/>
    </source>
</evidence>
<keyword evidence="7" id="KW-0809">Transit peptide</keyword>
<keyword evidence="4 12" id="KW-0645">Protease</keyword>
<gene>
    <name evidence="12" type="ORF">ENT17_13110</name>
</gene>
<keyword evidence="5 10" id="KW-0812">Transmembrane</keyword>
<keyword evidence="9 10" id="KW-0472">Membrane</keyword>
<comment type="similarity">
    <text evidence="3">Belongs to the peptidase M50B family.</text>
</comment>
<feature type="transmembrane region" description="Helical" evidence="10">
    <location>
        <begin position="333"/>
        <end position="361"/>
    </location>
</feature>
<dbReference type="InterPro" id="IPR044838">
    <property type="entry name" value="EGY1-like"/>
</dbReference>
<dbReference type="Pfam" id="PF02163">
    <property type="entry name" value="Peptidase_M50"/>
    <property type="match status" value="1"/>
</dbReference>
<feature type="transmembrane region" description="Helical" evidence="10">
    <location>
        <begin position="193"/>
        <end position="216"/>
    </location>
</feature>
<comment type="cofactor">
    <cofactor evidence="1">
        <name>Zn(2+)</name>
        <dbReference type="ChEBI" id="CHEBI:29105"/>
    </cofactor>
</comment>
<dbReference type="GO" id="GO:0016020">
    <property type="term" value="C:membrane"/>
    <property type="evidence" value="ECO:0007669"/>
    <property type="project" value="UniProtKB-SubCell"/>
</dbReference>
<evidence type="ECO:0000256" key="6">
    <source>
        <dbReference type="ARBA" id="ARBA00022801"/>
    </source>
</evidence>
<dbReference type="EMBL" id="DSXR01000128">
    <property type="protein sequence ID" value="HGS88536.1"/>
    <property type="molecule type" value="Genomic_DNA"/>
</dbReference>
<accession>A0A7C4L0Y6</accession>
<evidence type="ECO:0000313" key="12">
    <source>
        <dbReference type="EMBL" id="HGS88536.1"/>
    </source>
</evidence>
<feature type="transmembrane region" description="Helical" evidence="10">
    <location>
        <begin position="256"/>
        <end position="277"/>
    </location>
</feature>
<protein>
    <submittedName>
        <fullName evidence="12">Site-2 protease family protein</fullName>
    </submittedName>
</protein>
<reference evidence="12" key="1">
    <citation type="journal article" date="2020" name="mSystems">
        <title>Genome- and Community-Level Interaction Insights into Carbon Utilization and Element Cycling Functions of Hydrothermarchaeota in Hydrothermal Sediment.</title>
        <authorList>
            <person name="Zhou Z."/>
            <person name="Liu Y."/>
            <person name="Xu W."/>
            <person name="Pan J."/>
            <person name="Luo Z.H."/>
            <person name="Li M."/>
        </authorList>
    </citation>
    <scope>NUCLEOTIDE SEQUENCE [LARGE SCALE GENOMIC DNA]</scope>
    <source>
        <strain evidence="12">SpSt-556</strain>
    </source>
</reference>
<dbReference type="InterPro" id="IPR008915">
    <property type="entry name" value="Peptidase_M50"/>
</dbReference>